<feature type="region of interest" description="Disordered" evidence="1">
    <location>
        <begin position="1124"/>
        <end position="1143"/>
    </location>
</feature>
<evidence type="ECO:0000256" key="1">
    <source>
        <dbReference type="SAM" id="MobiDB-lite"/>
    </source>
</evidence>
<feature type="region of interest" description="Disordered" evidence="1">
    <location>
        <begin position="894"/>
        <end position="914"/>
    </location>
</feature>
<evidence type="ECO:0000313" key="3">
    <source>
        <dbReference type="Proteomes" id="UP001498476"/>
    </source>
</evidence>
<feature type="compositionally biased region" description="Basic and acidic residues" evidence="1">
    <location>
        <begin position="105"/>
        <end position="116"/>
    </location>
</feature>
<reference evidence="2 3" key="1">
    <citation type="journal article" date="2025" name="Microbiol. Resour. Announc.">
        <title>Draft genome sequences for Neonectria magnoliae and Neonectria punicea, canker pathogens of Liriodendron tulipifera and Acer saccharum in West Virginia.</title>
        <authorList>
            <person name="Petronek H.M."/>
            <person name="Kasson M.T."/>
            <person name="Metheny A.M."/>
            <person name="Stauder C.M."/>
            <person name="Lovett B."/>
            <person name="Lynch S.C."/>
            <person name="Garnas J.R."/>
            <person name="Kasson L.R."/>
            <person name="Stajich J.E."/>
        </authorList>
    </citation>
    <scope>NUCLEOTIDE SEQUENCE [LARGE SCALE GENOMIC DNA]</scope>
    <source>
        <strain evidence="2 3">NRRL 64653</strain>
    </source>
</reference>
<feature type="compositionally biased region" description="Polar residues" evidence="1">
    <location>
        <begin position="1192"/>
        <end position="1213"/>
    </location>
</feature>
<accession>A0ABR1HFF0</accession>
<evidence type="ECO:0000313" key="2">
    <source>
        <dbReference type="EMBL" id="KAK7419801.1"/>
    </source>
</evidence>
<dbReference type="Proteomes" id="UP001498476">
    <property type="component" value="Unassembled WGS sequence"/>
</dbReference>
<gene>
    <name evidence="2" type="ORF">QQX98_003174</name>
</gene>
<feature type="compositionally biased region" description="Polar residues" evidence="1">
    <location>
        <begin position="1129"/>
        <end position="1139"/>
    </location>
</feature>
<feature type="region of interest" description="Disordered" evidence="1">
    <location>
        <begin position="1188"/>
        <end position="1215"/>
    </location>
</feature>
<dbReference type="EMBL" id="JAZAVJ010000035">
    <property type="protein sequence ID" value="KAK7419801.1"/>
    <property type="molecule type" value="Genomic_DNA"/>
</dbReference>
<name>A0ABR1HFF0_9HYPO</name>
<organism evidence="2 3">
    <name type="scientific">Neonectria punicea</name>
    <dbReference type="NCBI Taxonomy" id="979145"/>
    <lineage>
        <taxon>Eukaryota</taxon>
        <taxon>Fungi</taxon>
        <taxon>Dikarya</taxon>
        <taxon>Ascomycota</taxon>
        <taxon>Pezizomycotina</taxon>
        <taxon>Sordariomycetes</taxon>
        <taxon>Hypocreomycetidae</taxon>
        <taxon>Hypocreales</taxon>
        <taxon>Nectriaceae</taxon>
        <taxon>Neonectria</taxon>
    </lineage>
</organism>
<feature type="region of interest" description="Disordered" evidence="1">
    <location>
        <begin position="99"/>
        <end position="119"/>
    </location>
</feature>
<proteinExistence type="predicted"/>
<keyword evidence="3" id="KW-1185">Reference proteome</keyword>
<sequence length="1414" mass="156101">MSRRVECIGMKVDAYILNTSVVGDTFFLAPTSQPQYGSLLPGQFNLRHDVEAPLDLRNASPWQQNSRIADIASKQVRKSRLGIYLHWCIPKVFRTGRTDAGGVQRSEDGSTSERQRSGTIEYGSVPDRWLIFRHVAESQPSSLAAPALEIFLVESNKIRNVTYAMIGTGEDLETTSSPFLDPKLATEQQLRTVIGRVSRLTQDWQPGAGGVEKDAAKDGYHSPLTVLGTGNPRFADYMPHNAAVFSLHDDLTWEGQERGSTESAKVSYVVYGFSAKDAHELSSNPPTHHSAPVQVCWGSLYSVSYNRDAPPSVIKAADMAKSFADKQPLAIGDDVMDACVAMLQGSGNAQESSMSKVFDKLKGAAALPESNSQLDRASTATNNFKGEHGGYRWRLAKKNDSSAFGSLEASQTQDSSSIKTEQITALRELNAVQEYLDALHRRKRYIRHLIFCEWWKHRSLFGTEEWLARQRRAQAKIQANLLLQRMKVVNILLAAAKDQIKSIERKSKPYGPFEKEEDGKFFSHTDPAFVIGDMGSGWPAGWASDAGLVNDKDFDSWLSTNATTLKTWVDNTPFAKDAAPSTKARIPDVWEQFINHEGLRKLPQELKESLKNVMIAFSREIISDQPGNTPLITNPSWKECCWNGQPWLPLFIEWEVEYVHIPSKLWELRHNDDGAVQYGLRDGKVLSNYQLGSRTFSGRTLLQPDAQRLIKGLLDMAYRTVPGAAGEDNKEKVWADEFLDGLSLLFGRLDGFTDHLLTLSQGAHVVPSAQHHSSRPGGRQSAEEILADEESFSLFYGSLPGDSNDLHESSGGLDVTPYGIRHEGLSYTASRNVGKPDDKDRFFRPVTHGQARLTQFKIADRFGQVICATDPRPDQTKKPLYPHIGSSLLCEPCTGSDGNEKDGPNTVQPLSPEEAARGDCPWFQLGPRINQDARLHATFLCNDTGSSRGRGQYRPVATGERAVFAWLLINFHNLSLQIYDKNCSFKGEVFLPSGPNQPVHWQSLMGNDEASDILPHMLPEEYHPRLKSRLKKMTISDAKSSKLPMSLEDLLASMSHAPFLIQLWNAVLAAQDHMQPPPAEQFSQFPSALVGRPIALAHLGLGIELATAPMRSQTYADYAENYPAEGQGQHETNNDPSETTGEEELTRYKFGVKLGDMLGHQDGLVGYWTPSKTKADGAAWTLITDYTDRDGQSSSSSRHVQHPTNAPSLTVSPSYPRLLPSSTTAIESLNVSDEVANYQTRKSEALHSSIVTVLIDPFLPIHVRSGILPAATAQLSRDVVERDLRELGVWLRSGPILIGARGSDPVSSEEGKMRIQVEGKTATGMRVPVHTPSTAATGSEWQWVQPVVDLPMLSTADKMEPNHGLNGTVKYVHLGVTAPLKEGFDSAVGAEDEKTKGEEMEVAVALDGYLLLKS</sequence>
<comment type="caution">
    <text evidence="2">The sequence shown here is derived from an EMBL/GenBank/DDBJ whole genome shotgun (WGS) entry which is preliminary data.</text>
</comment>
<protein>
    <submittedName>
        <fullName evidence="2">Uncharacterized protein</fullName>
    </submittedName>
</protein>